<dbReference type="PROSITE" id="PS50889">
    <property type="entry name" value="S4"/>
    <property type="match status" value="1"/>
</dbReference>
<sequence length="669" mass="74477">MNNINLKNIKFALDVGTRSIIGSVGLIENDKFKVICEKYLEHEERAMVDGQIHDINLVAKGVKKIVDDIEDEIDIKLENVSIAAAGRFLKTINSQGTMELDSEEEISKEDVRKLEMLALKEAENEINKTTDGKLYCVGYSVKNYYLNGFIISNLIGHKGEKAAVEVIATFLPRSVIDSLYTVMKKVGLRVSNLTLEPIAAIEAVVPKKLRLLNIALVDIGAGTSDIAISSKESISSYGMVPQAGDEVTEAIVQECLVDFNTAEYIKRNIELKDEITYTDILGLENTIKSENIMKSIRPVVKKIAEGISAKIIELNANKSPSALFLVGGGAHTPWMIEELSENLNMPIQRIAIKDRSAVVECISNNNLGSEGVTVLGIALTALKNGENDFIDVVLNGVPISMFNSHEHTIMDVIIQAGINPSMLIGKNGKNLKYKLNGIKRIAFGEKGRNPIIKLNGKLESIDKKVKAGDTIEISYAISGKDAKTKISEQIKEFNSIGIYINNKLINLEPIIFSNNTVVDFEYYINQEDDINIIFPKSIKDIKEYIIKEDVIIESNRIKLSDDYTVSEGDKLITYSNIKETEILESLEIKEVFKESTLKENKPNNEIKVTFNNQLITLSGQKDYIFVDIFNYANFDLKEAKGIINLLLNGNKTGYTEKLKDGDNIEVFWS</sequence>
<keyword evidence="2" id="KW-0132">Cell division</keyword>
<feature type="domain" description="SHS2" evidence="1">
    <location>
        <begin position="10"/>
        <end position="204"/>
    </location>
</feature>
<dbReference type="GO" id="GO:0051301">
    <property type="term" value="P:cell division"/>
    <property type="evidence" value="ECO:0007669"/>
    <property type="project" value="UniProtKB-KW"/>
</dbReference>
<keyword evidence="2" id="KW-0131">Cell cycle</keyword>
<gene>
    <name evidence="2" type="primary">ftsA_27</name>
    <name evidence="2" type="ORF">SDC9_56922</name>
</gene>
<dbReference type="PANTHER" id="PTHR32432">
    <property type="entry name" value="CELL DIVISION PROTEIN FTSA-RELATED"/>
    <property type="match status" value="1"/>
</dbReference>
<dbReference type="InterPro" id="IPR003494">
    <property type="entry name" value="SHS2_FtsA"/>
</dbReference>
<dbReference type="Pfam" id="PF06723">
    <property type="entry name" value="MreB_Mbl"/>
    <property type="match status" value="1"/>
</dbReference>
<reference evidence="2" key="1">
    <citation type="submission" date="2019-08" db="EMBL/GenBank/DDBJ databases">
        <authorList>
            <person name="Kucharzyk K."/>
            <person name="Murdoch R.W."/>
            <person name="Higgins S."/>
            <person name="Loffler F."/>
        </authorList>
    </citation>
    <scope>NUCLEOTIDE SEQUENCE</scope>
</reference>
<dbReference type="InterPro" id="IPR056546">
    <property type="entry name" value="MreB_MamK-like"/>
</dbReference>
<proteinExistence type="predicted"/>
<dbReference type="InterPro" id="IPR050696">
    <property type="entry name" value="FtsA/MreB"/>
</dbReference>
<dbReference type="AlphaFoldDB" id="A0A644X359"/>
<dbReference type="InterPro" id="IPR043129">
    <property type="entry name" value="ATPase_NBD"/>
</dbReference>
<dbReference type="Gene3D" id="3.30.420.40">
    <property type="match status" value="2"/>
</dbReference>
<organism evidence="2">
    <name type="scientific">bioreactor metagenome</name>
    <dbReference type="NCBI Taxonomy" id="1076179"/>
    <lineage>
        <taxon>unclassified sequences</taxon>
        <taxon>metagenomes</taxon>
        <taxon>ecological metagenomes</taxon>
    </lineage>
</organism>
<dbReference type="Gene3D" id="3.30.1490.300">
    <property type="match status" value="1"/>
</dbReference>
<protein>
    <submittedName>
        <fullName evidence="2">Cell division protein FtsA</fullName>
    </submittedName>
</protein>
<dbReference type="EMBL" id="VSSQ01001714">
    <property type="protein sequence ID" value="MPM10590.1"/>
    <property type="molecule type" value="Genomic_DNA"/>
</dbReference>
<comment type="caution">
    <text evidence="2">The sequence shown here is derived from an EMBL/GenBank/DDBJ whole genome shotgun (WGS) entry which is preliminary data.</text>
</comment>
<dbReference type="CDD" id="cd24004">
    <property type="entry name" value="ASKHA_NBD_PilM-like"/>
    <property type="match status" value="1"/>
</dbReference>
<dbReference type="SUPFAM" id="SSF53067">
    <property type="entry name" value="Actin-like ATPase domain"/>
    <property type="match status" value="2"/>
</dbReference>
<evidence type="ECO:0000259" key="1">
    <source>
        <dbReference type="SMART" id="SM00842"/>
    </source>
</evidence>
<accession>A0A644X359</accession>
<evidence type="ECO:0000313" key="2">
    <source>
        <dbReference type="EMBL" id="MPM10590.1"/>
    </source>
</evidence>
<dbReference type="PANTHER" id="PTHR32432:SF3">
    <property type="entry name" value="ETHANOLAMINE UTILIZATION PROTEIN EUTJ"/>
    <property type="match status" value="1"/>
</dbReference>
<dbReference type="SMART" id="SM00842">
    <property type="entry name" value="FtsA"/>
    <property type="match status" value="1"/>
</dbReference>
<name>A0A644X359_9ZZZZ</name>